<dbReference type="AlphaFoldDB" id="A0A4C1TI00"/>
<organism evidence="3 4">
    <name type="scientific">Eumeta variegata</name>
    <name type="common">Bagworm moth</name>
    <name type="synonym">Eumeta japonica</name>
    <dbReference type="NCBI Taxonomy" id="151549"/>
    <lineage>
        <taxon>Eukaryota</taxon>
        <taxon>Metazoa</taxon>
        <taxon>Ecdysozoa</taxon>
        <taxon>Arthropoda</taxon>
        <taxon>Hexapoda</taxon>
        <taxon>Insecta</taxon>
        <taxon>Pterygota</taxon>
        <taxon>Neoptera</taxon>
        <taxon>Endopterygota</taxon>
        <taxon>Lepidoptera</taxon>
        <taxon>Glossata</taxon>
        <taxon>Ditrysia</taxon>
        <taxon>Tineoidea</taxon>
        <taxon>Psychidae</taxon>
        <taxon>Oiketicinae</taxon>
        <taxon>Eumeta</taxon>
    </lineage>
</organism>
<dbReference type="OrthoDB" id="8189990at2759"/>
<proteinExistence type="predicted"/>
<gene>
    <name evidence="3" type="ORF">EVAR_93162_1</name>
</gene>
<feature type="region of interest" description="Disordered" evidence="1">
    <location>
        <begin position="244"/>
        <end position="295"/>
    </location>
</feature>
<feature type="compositionally biased region" description="Polar residues" evidence="1">
    <location>
        <begin position="113"/>
        <end position="134"/>
    </location>
</feature>
<keyword evidence="4" id="KW-1185">Reference proteome</keyword>
<accession>A0A4C1TI00</accession>
<dbReference type="PANTHER" id="PTHR36299">
    <property type="entry name" value="AGAP008005-PA"/>
    <property type="match status" value="1"/>
</dbReference>
<feature type="region of interest" description="Disordered" evidence="1">
    <location>
        <begin position="113"/>
        <end position="136"/>
    </location>
</feature>
<feature type="region of interest" description="Disordered" evidence="1">
    <location>
        <begin position="550"/>
        <end position="576"/>
    </location>
</feature>
<feature type="region of interest" description="Disordered" evidence="1">
    <location>
        <begin position="607"/>
        <end position="635"/>
    </location>
</feature>
<feature type="region of interest" description="Disordered" evidence="1">
    <location>
        <begin position="796"/>
        <end position="825"/>
    </location>
</feature>
<feature type="domain" description="DUF4773" evidence="2">
    <location>
        <begin position="324"/>
        <end position="440"/>
    </location>
</feature>
<feature type="compositionally biased region" description="Polar residues" evidence="1">
    <location>
        <begin position="260"/>
        <end position="289"/>
    </location>
</feature>
<feature type="domain" description="DUF4773" evidence="2">
    <location>
        <begin position="639"/>
        <end position="694"/>
    </location>
</feature>
<evidence type="ECO:0000313" key="3">
    <source>
        <dbReference type="EMBL" id="GBP13210.1"/>
    </source>
</evidence>
<sequence length="903" mass="99561">MLEPVIIMTQRPTYSVIPIVSTPKTSTENIEDPGLQLSLAHITGQLSDMSVTSIITTSTDKAPGETLLDNVNFEKVETVTPKSTVSFDVISDNKEQEKNKINNDMIQIVDSLDSSSSETLPGARSNESPQSSGAFNDYEGLASIEESLSHTLGLRDGKKKGIRQTNNVNNERKNKDDDYDILGLEAWSETLRKNVTYEDGPYEVVNFTIPLSIWKKAWSIKTRLPAFKSQATVVLPIQVNYENDTENDLYDEETEDTESQTENPIQDTVVSSDNPQGSSTQSSITSEVLSTSTTPIPISTSQQIQEDYEPTTEQDVAGQAIRLPCSCLSGQCGCCTRFLFPRLDMMNTCGNITFIPEDFIFDVRMTVNNRTVARRRVSASNPPPICFNPRRAPFIQVCAEISNIRIRNNNAFACLDIAANIAGFTVYTASFRCFGFGTAGVQTGLRPKPVQSGGPAPINLFGGNNDDNNNNGLFGGLLGGGAGNGLFGGIGPIRPGGINIISKDAPYDVINFKIPSSIWKKAWSDQPIAAFKSQATVVLPIYISEDYADPESELEENEDGEIEIQDGSEVVDDSEIDDNTEIEQTTELNNNTVEDSTVQDEVTPLLNATTPLPETTTQIVEDEEPSNTTDVPGQGIRQPCACSRRQCGCCTRMILPRLNMNTCGNVTFIPRDFLFDVRMTINNRTVLRRRVSGTFSSSHSTGCSERGPRIVTGCFTRQAPVYLLSSRFTFIWATMCVNSLILAVTIVYSNSFLASLGHPSETLLQNSTQMIKGMEHLEVPDSALILLHRLKYSQTPNANFKTPRKKQQVTPQPQGQEEPSRRCTCADGKNPRPICINPPRLSNLKLRSHKNESLHLLSPPSQDPDLSCLILSYPVLNSDRGPAFDCDSGVDLRRFRLHSRFRF</sequence>
<evidence type="ECO:0000313" key="4">
    <source>
        <dbReference type="Proteomes" id="UP000299102"/>
    </source>
</evidence>
<feature type="compositionally biased region" description="Polar residues" evidence="1">
    <location>
        <begin position="607"/>
        <end position="619"/>
    </location>
</feature>
<feature type="compositionally biased region" description="Polar residues" evidence="1">
    <location>
        <begin position="808"/>
        <end position="817"/>
    </location>
</feature>
<dbReference type="InterPro" id="IPR031941">
    <property type="entry name" value="DUF4773"/>
</dbReference>
<protein>
    <recommendedName>
        <fullName evidence="2">DUF4773 domain-containing protein</fullName>
    </recommendedName>
</protein>
<evidence type="ECO:0000259" key="2">
    <source>
        <dbReference type="Pfam" id="PF15998"/>
    </source>
</evidence>
<reference evidence="3 4" key="1">
    <citation type="journal article" date="2019" name="Commun. Biol.">
        <title>The bagworm genome reveals a unique fibroin gene that provides high tensile strength.</title>
        <authorList>
            <person name="Kono N."/>
            <person name="Nakamura H."/>
            <person name="Ohtoshi R."/>
            <person name="Tomita M."/>
            <person name="Numata K."/>
            <person name="Arakawa K."/>
        </authorList>
    </citation>
    <scope>NUCLEOTIDE SEQUENCE [LARGE SCALE GENOMIC DNA]</scope>
</reference>
<evidence type="ECO:0000256" key="1">
    <source>
        <dbReference type="SAM" id="MobiDB-lite"/>
    </source>
</evidence>
<comment type="caution">
    <text evidence="3">The sequence shown here is derived from an EMBL/GenBank/DDBJ whole genome shotgun (WGS) entry which is preliminary data.</text>
</comment>
<dbReference type="Pfam" id="PF15998">
    <property type="entry name" value="DUF4773"/>
    <property type="match status" value="2"/>
</dbReference>
<name>A0A4C1TI00_EUMVA</name>
<dbReference type="PANTHER" id="PTHR36299:SF4">
    <property type="entry name" value="GH07892P-RELATED"/>
    <property type="match status" value="1"/>
</dbReference>
<feature type="compositionally biased region" description="Acidic residues" evidence="1">
    <location>
        <begin position="244"/>
        <end position="259"/>
    </location>
</feature>
<dbReference type="EMBL" id="BGZK01000055">
    <property type="protein sequence ID" value="GBP13210.1"/>
    <property type="molecule type" value="Genomic_DNA"/>
</dbReference>
<dbReference type="Proteomes" id="UP000299102">
    <property type="component" value="Unassembled WGS sequence"/>
</dbReference>